<dbReference type="KEGG" id="mart:BTR34_16120"/>
<dbReference type="PROSITE" id="PS51257">
    <property type="entry name" value="PROKAR_LIPOPROTEIN"/>
    <property type="match status" value="1"/>
</dbReference>
<dbReference type="OrthoDB" id="1077692at2"/>
<organism evidence="1 2">
    <name type="scientific">Maribacter hydrothermalis</name>
    <dbReference type="NCBI Taxonomy" id="1836467"/>
    <lineage>
        <taxon>Bacteria</taxon>
        <taxon>Pseudomonadati</taxon>
        <taxon>Bacteroidota</taxon>
        <taxon>Flavobacteriia</taxon>
        <taxon>Flavobacteriales</taxon>
        <taxon>Flavobacteriaceae</taxon>
        <taxon>Maribacter</taxon>
    </lineage>
</organism>
<protein>
    <recommendedName>
        <fullName evidence="3">Lipoprotein</fullName>
    </recommendedName>
</protein>
<dbReference type="RefSeq" id="WP_068485143.1">
    <property type="nucleotide sequence ID" value="NZ_CP018760.1"/>
</dbReference>
<keyword evidence="2" id="KW-1185">Reference proteome</keyword>
<accession>A0A1B7Z5Z5</accession>
<evidence type="ECO:0000313" key="1">
    <source>
        <dbReference type="EMBL" id="OBR38137.1"/>
    </source>
</evidence>
<gene>
    <name evidence="1" type="ORF">A9200_18130</name>
</gene>
<dbReference type="EMBL" id="LZFP01000019">
    <property type="protein sequence ID" value="OBR38137.1"/>
    <property type="molecule type" value="Genomic_DNA"/>
</dbReference>
<proteinExistence type="predicted"/>
<dbReference type="Proteomes" id="UP000092164">
    <property type="component" value="Unassembled WGS sequence"/>
</dbReference>
<dbReference type="AlphaFoldDB" id="A0A1B7Z5Z5"/>
<evidence type="ECO:0008006" key="3">
    <source>
        <dbReference type="Google" id="ProtNLM"/>
    </source>
</evidence>
<reference evidence="2" key="1">
    <citation type="submission" date="2016-06" db="EMBL/GenBank/DDBJ databases">
        <authorList>
            <person name="Zhan P."/>
        </authorList>
    </citation>
    <scope>NUCLEOTIDE SEQUENCE [LARGE SCALE GENOMIC DNA]</scope>
    <source>
        <strain evidence="2">T28</strain>
    </source>
</reference>
<comment type="caution">
    <text evidence="1">The sequence shown here is derived from an EMBL/GenBank/DDBJ whole genome shotgun (WGS) entry which is preliminary data.</text>
</comment>
<evidence type="ECO:0000313" key="2">
    <source>
        <dbReference type="Proteomes" id="UP000092164"/>
    </source>
</evidence>
<name>A0A1B7Z5Z5_9FLAO</name>
<sequence length="196" mass="23005">MKKIVVGIFTVFLLSSCLWDEETQTKHLTKDFNLGWWSEPRYRALFKNSDSTKYGGAVLIPETVFAVGFNDNIIIAKQHPNKQEEISARLFNRDSTGYYRLSNPADTVYIWSGDSIFRKNGHWYHISNGWNPPDSLFPYKKKTNYYIIDISDSNKNTWNSKERVYKYTTESDFKEGRKNLGVPDDLKFNFLDRELE</sequence>